<accession>A0A927MXN9</accession>
<reference evidence="6" key="1">
    <citation type="submission" date="2020-10" db="EMBL/GenBank/DDBJ databases">
        <title>Sequencing the genomes of 1000 actinobacteria strains.</title>
        <authorList>
            <person name="Klenk H.-P."/>
        </authorList>
    </citation>
    <scope>NUCLEOTIDE SEQUENCE</scope>
    <source>
        <strain evidence="6">DSM 45354</strain>
    </source>
</reference>
<keyword evidence="3" id="KW-0949">S-adenosyl-L-methionine</keyword>
<dbReference type="RefSeq" id="WP_192752267.1">
    <property type="nucleotide sequence ID" value="NZ_JADBEM010000001.1"/>
</dbReference>
<comment type="caution">
    <text evidence="6">The sequence shown here is derived from an EMBL/GenBank/DDBJ whole genome shotgun (WGS) entry which is preliminary data.</text>
</comment>
<keyword evidence="7" id="KW-1185">Reference proteome</keyword>
<dbReference type="CDD" id="cd02440">
    <property type="entry name" value="AdoMet_MTases"/>
    <property type="match status" value="1"/>
</dbReference>
<sequence length="279" mass="31579">MTRAAPASNLAGCKDDGDERLSARRQRRSYMRYYYAEHEAAYRRLEQEGKTQWSDLFEEGRPQDFEAFPNRVFLEHALPHLDLPSPPEVDVLEYGCGTGPAACFLAARGFQVNAIDLIPEAITLARRFARERGVDISFDVQDMCALANEHVSKRYDLIVDSFCLQSIVTDADRASVFTAVRPRLKSKGYYLISTAMYEPERNYDPDFRYDTTTGICYEEMPNDGSRHDGVEIDGTWYRPHRRHLTPTALRDELARAGFRVIFQGPGAGDLVCAGSGQDD</sequence>
<dbReference type="Pfam" id="PF13649">
    <property type="entry name" value="Methyltransf_25"/>
    <property type="match status" value="1"/>
</dbReference>
<feature type="region of interest" description="Disordered" evidence="4">
    <location>
        <begin position="1"/>
        <end position="20"/>
    </location>
</feature>
<evidence type="ECO:0000256" key="3">
    <source>
        <dbReference type="ARBA" id="ARBA00022691"/>
    </source>
</evidence>
<keyword evidence="1 6" id="KW-0489">Methyltransferase</keyword>
<dbReference type="GO" id="GO:0032259">
    <property type="term" value="P:methylation"/>
    <property type="evidence" value="ECO:0007669"/>
    <property type="project" value="UniProtKB-KW"/>
</dbReference>
<proteinExistence type="predicted"/>
<dbReference type="Gene3D" id="3.40.50.150">
    <property type="entry name" value="Vaccinia Virus protein VP39"/>
    <property type="match status" value="1"/>
</dbReference>
<evidence type="ECO:0000313" key="7">
    <source>
        <dbReference type="Proteomes" id="UP000638648"/>
    </source>
</evidence>
<dbReference type="PANTHER" id="PTHR43464:SF19">
    <property type="entry name" value="UBIQUINONE BIOSYNTHESIS O-METHYLTRANSFERASE, MITOCHONDRIAL"/>
    <property type="match status" value="1"/>
</dbReference>
<organism evidence="6 7">
    <name type="scientific">Actinopolymorpha pittospori</name>
    <dbReference type="NCBI Taxonomy" id="648752"/>
    <lineage>
        <taxon>Bacteria</taxon>
        <taxon>Bacillati</taxon>
        <taxon>Actinomycetota</taxon>
        <taxon>Actinomycetes</taxon>
        <taxon>Propionibacteriales</taxon>
        <taxon>Actinopolymorphaceae</taxon>
        <taxon>Actinopolymorpha</taxon>
    </lineage>
</organism>
<dbReference type="GO" id="GO:0008168">
    <property type="term" value="F:methyltransferase activity"/>
    <property type="evidence" value="ECO:0007669"/>
    <property type="project" value="UniProtKB-KW"/>
</dbReference>
<dbReference type="AlphaFoldDB" id="A0A927MXN9"/>
<dbReference type="InterPro" id="IPR029063">
    <property type="entry name" value="SAM-dependent_MTases_sf"/>
</dbReference>
<dbReference type="InterPro" id="IPR041698">
    <property type="entry name" value="Methyltransf_25"/>
</dbReference>
<evidence type="ECO:0000313" key="6">
    <source>
        <dbReference type="EMBL" id="MBE1608499.1"/>
    </source>
</evidence>
<evidence type="ECO:0000259" key="5">
    <source>
        <dbReference type="Pfam" id="PF13649"/>
    </source>
</evidence>
<protein>
    <submittedName>
        <fullName evidence="6">2-polyprenyl-3-methyl-5-hydroxy-6-metoxy-1, 4-benzoquinol methylase</fullName>
    </submittedName>
</protein>
<keyword evidence="2" id="KW-0808">Transferase</keyword>
<dbReference type="PANTHER" id="PTHR43464">
    <property type="entry name" value="METHYLTRANSFERASE"/>
    <property type="match status" value="1"/>
</dbReference>
<gene>
    <name evidence="6" type="ORF">HEB94_005347</name>
</gene>
<evidence type="ECO:0000256" key="2">
    <source>
        <dbReference type="ARBA" id="ARBA00022679"/>
    </source>
</evidence>
<name>A0A927MXN9_9ACTN</name>
<evidence type="ECO:0000256" key="4">
    <source>
        <dbReference type="SAM" id="MobiDB-lite"/>
    </source>
</evidence>
<dbReference type="Proteomes" id="UP000638648">
    <property type="component" value="Unassembled WGS sequence"/>
</dbReference>
<dbReference type="EMBL" id="JADBEM010000001">
    <property type="protein sequence ID" value="MBE1608499.1"/>
    <property type="molecule type" value="Genomic_DNA"/>
</dbReference>
<feature type="domain" description="Methyltransferase" evidence="5">
    <location>
        <begin position="91"/>
        <end position="188"/>
    </location>
</feature>
<evidence type="ECO:0000256" key="1">
    <source>
        <dbReference type="ARBA" id="ARBA00022603"/>
    </source>
</evidence>
<dbReference type="SUPFAM" id="SSF53335">
    <property type="entry name" value="S-adenosyl-L-methionine-dependent methyltransferases"/>
    <property type="match status" value="1"/>
</dbReference>